<dbReference type="Proteomes" id="UP000095280">
    <property type="component" value="Unplaced"/>
</dbReference>
<reference evidence="3" key="1">
    <citation type="submission" date="2016-11" db="UniProtKB">
        <authorList>
            <consortium name="WormBaseParasite"/>
        </authorList>
    </citation>
    <scope>IDENTIFICATION</scope>
</reference>
<accession>A0A1I8FBV0</accession>
<proteinExistence type="predicted"/>
<feature type="compositionally biased region" description="Basic residues" evidence="1">
    <location>
        <begin position="92"/>
        <end position="101"/>
    </location>
</feature>
<feature type="region of interest" description="Disordered" evidence="1">
    <location>
        <begin position="73"/>
        <end position="107"/>
    </location>
</feature>
<keyword evidence="2" id="KW-1185">Reference proteome</keyword>
<evidence type="ECO:0000256" key="1">
    <source>
        <dbReference type="SAM" id="MobiDB-lite"/>
    </source>
</evidence>
<sequence length="131" mass="14213">QQQQQQQQQQQVCQSGKEQNPHYLKSPADQSNKSDAGRLCKLATRLGSATAENLGEESDELFSAAVVSTALDSPEVAGVSKKDNANSLLKEKQKKKRKKAKRESAKSVNLTEYLTVSSLSPGLRGAVRPDS</sequence>
<evidence type="ECO:0000313" key="3">
    <source>
        <dbReference type="WBParaSite" id="maker-unitig_27800-snap-gene-0.2-mRNA-1"/>
    </source>
</evidence>
<feature type="region of interest" description="Disordered" evidence="1">
    <location>
        <begin position="1"/>
        <end position="36"/>
    </location>
</feature>
<dbReference type="WBParaSite" id="maker-unitig_27800-snap-gene-0.2-mRNA-1">
    <property type="protein sequence ID" value="maker-unitig_27800-snap-gene-0.2-mRNA-1"/>
    <property type="gene ID" value="maker-unitig_27800-snap-gene-0.2"/>
</dbReference>
<feature type="compositionally biased region" description="Low complexity" evidence="1">
    <location>
        <begin position="1"/>
        <end position="11"/>
    </location>
</feature>
<evidence type="ECO:0000313" key="2">
    <source>
        <dbReference type="Proteomes" id="UP000095280"/>
    </source>
</evidence>
<protein>
    <submittedName>
        <fullName evidence="3">NCOA7</fullName>
    </submittedName>
</protein>
<name>A0A1I8FBV0_9PLAT</name>
<dbReference type="AlphaFoldDB" id="A0A1I8FBV0"/>
<organism evidence="2 3">
    <name type="scientific">Macrostomum lignano</name>
    <dbReference type="NCBI Taxonomy" id="282301"/>
    <lineage>
        <taxon>Eukaryota</taxon>
        <taxon>Metazoa</taxon>
        <taxon>Spiralia</taxon>
        <taxon>Lophotrochozoa</taxon>
        <taxon>Platyhelminthes</taxon>
        <taxon>Rhabditophora</taxon>
        <taxon>Macrostomorpha</taxon>
        <taxon>Macrostomida</taxon>
        <taxon>Macrostomidae</taxon>
        <taxon>Macrostomum</taxon>
    </lineage>
</organism>